<proteinExistence type="inferred from homology"/>
<keyword evidence="5 7" id="KW-1133">Transmembrane helix</keyword>
<evidence type="ECO:0000256" key="5">
    <source>
        <dbReference type="ARBA" id="ARBA00022989"/>
    </source>
</evidence>
<keyword evidence="6 7" id="KW-0472">Membrane</keyword>
<sequence>MILLKLFISFLQIGAFSFGGGYAAMPLIQHQVVELYQWLSMVEFSDLITISQITPGPIAINSATFVGLKINGFIGALAATMGCIIPSCIIVSIIAYIYLKYQQMSIIQNILKYIRPAVVAMIGGSGLLIIVNSFFNGNVDLKHFQLMSVIIFAGALFLLRVKKLNPIYIMFISGIIQVLIYYLFVSL</sequence>
<organism evidence="8 9">
    <name type="scientific">Thomasclavelia cocleata</name>
    <dbReference type="NCBI Taxonomy" id="69824"/>
    <lineage>
        <taxon>Bacteria</taxon>
        <taxon>Bacillati</taxon>
        <taxon>Bacillota</taxon>
        <taxon>Erysipelotrichia</taxon>
        <taxon>Erysipelotrichales</taxon>
        <taxon>Coprobacillaceae</taxon>
        <taxon>Thomasclavelia</taxon>
    </lineage>
</organism>
<evidence type="ECO:0000256" key="3">
    <source>
        <dbReference type="ARBA" id="ARBA00022475"/>
    </source>
</evidence>
<evidence type="ECO:0000313" key="8">
    <source>
        <dbReference type="EMBL" id="SET31320.1"/>
    </source>
</evidence>
<dbReference type="InterPro" id="IPR003370">
    <property type="entry name" value="Chromate_transpt"/>
</dbReference>
<dbReference type="EMBL" id="FOIN01000006">
    <property type="protein sequence ID" value="SET31320.1"/>
    <property type="molecule type" value="Genomic_DNA"/>
</dbReference>
<dbReference type="Proteomes" id="UP000198558">
    <property type="component" value="Unassembled WGS sequence"/>
</dbReference>
<name>A0A1I0DH10_9FIRM</name>
<feature type="transmembrane region" description="Helical" evidence="7">
    <location>
        <begin position="73"/>
        <end position="101"/>
    </location>
</feature>
<dbReference type="Pfam" id="PF02417">
    <property type="entry name" value="Chromate_transp"/>
    <property type="match status" value="1"/>
</dbReference>
<comment type="subcellular location">
    <subcellularLocation>
        <location evidence="1">Cell membrane</location>
        <topology evidence="1">Multi-pass membrane protein</topology>
    </subcellularLocation>
</comment>
<feature type="transmembrane region" description="Helical" evidence="7">
    <location>
        <begin position="166"/>
        <end position="184"/>
    </location>
</feature>
<keyword evidence="3" id="KW-1003">Cell membrane</keyword>
<dbReference type="GO" id="GO:0015109">
    <property type="term" value="F:chromate transmembrane transporter activity"/>
    <property type="evidence" value="ECO:0007669"/>
    <property type="project" value="InterPro"/>
</dbReference>
<feature type="transmembrane region" description="Helical" evidence="7">
    <location>
        <begin position="141"/>
        <end position="159"/>
    </location>
</feature>
<evidence type="ECO:0000256" key="7">
    <source>
        <dbReference type="SAM" id="Phobius"/>
    </source>
</evidence>
<dbReference type="InterPro" id="IPR052518">
    <property type="entry name" value="CHR_Transporter"/>
</dbReference>
<evidence type="ECO:0000256" key="2">
    <source>
        <dbReference type="ARBA" id="ARBA00005262"/>
    </source>
</evidence>
<dbReference type="PANTHER" id="PTHR43663">
    <property type="entry name" value="CHROMATE TRANSPORT PROTEIN-RELATED"/>
    <property type="match status" value="1"/>
</dbReference>
<evidence type="ECO:0000256" key="1">
    <source>
        <dbReference type="ARBA" id="ARBA00004651"/>
    </source>
</evidence>
<gene>
    <name evidence="8" type="ORF">SAMN04489758_10619</name>
</gene>
<dbReference type="RefSeq" id="WP_092352802.1">
    <property type="nucleotide sequence ID" value="NZ_FOIN01000006.1"/>
</dbReference>
<reference evidence="9" key="1">
    <citation type="submission" date="2016-10" db="EMBL/GenBank/DDBJ databases">
        <authorList>
            <person name="Varghese N."/>
            <person name="Submissions S."/>
        </authorList>
    </citation>
    <scope>NUCLEOTIDE SEQUENCE [LARGE SCALE GENOMIC DNA]</scope>
    <source>
        <strain evidence="9">DSM 1551</strain>
    </source>
</reference>
<comment type="similarity">
    <text evidence="2">Belongs to the chromate ion transporter (CHR) (TC 2.A.51) family.</text>
</comment>
<feature type="transmembrane region" description="Helical" evidence="7">
    <location>
        <begin position="113"/>
        <end position="135"/>
    </location>
</feature>
<keyword evidence="9" id="KW-1185">Reference proteome</keyword>
<evidence type="ECO:0000313" key="9">
    <source>
        <dbReference type="Proteomes" id="UP000198558"/>
    </source>
</evidence>
<evidence type="ECO:0000256" key="6">
    <source>
        <dbReference type="ARBA" id="ARBA00023136"/>
    </source>
</evidence>
<dbReference type="OrthoDB" id="9788907at2"/>
<evidence type="ECO:0000256" key="4">
    <source>
        <dbReference type="ARBA" id="ARBA00022692"/>
    </source>
</evidence>
<dbReference type="GeneID" id="78287858"/>
<dbReference type="GO" id="GO:0005886">
    <property type="term" value="C:plasma membrane"/>
    <property type="evidence" value="ECO:0007669"/>
    <property type="project" value="UniProtKB-SubCell"/>
</dbReference>
<keyword evidence="4 7" id="KW-0812">Transmembrane</keyword>
<protein>
    <submittedName>
        <fullName evidence="8">Chromate transporter</fullName>
    </submittedName>
</protein>
<dbReference type="PANTHER" id="PTHR43663:SF1">
    <property type="entry name" value="CHROMATE TRANSPORTER"/>
    <property type="match status" value="1"/>
</dbReference>
<dbReference type="AlphaFoldDB" id="A0A1I0DH10"/>
<accession>A0A1I0DH10</accession>